<dbReference type="AlphaFoldDB" id="A0A5D0R4U8"/>
<dbReference type="Proteomes" id="UP000323720">
    <property type="component" value="Unassembled WGS sequence"/>
</dbReference>
<dbReference type="EMBL" id="VSKK01000004">
    <property type="protein sequence ID" value="TYB75906.1"/>
    <property type="molecule type" value="Genomic_DNA"/>
</dbReference>
<sequence>MILELAGFVKALNKAIYQAKNINGLIHHSDRGVLYCSNIDTQLLNRKKIGISIPEENQCYENAMAERVNGILKEEFYIDQTFANVVHAKNATKNAINLYNQISLPLTLDFKTPYMVCKLTA</sequence>
<protein>
    <submittedName>
        <fullName evidence="2">Transposase</fullName>
    </submittedName>
</protein>
<dbReference type="InterPro" id="IPR001584">
    <property type="entry name" value="Integrase_cat-core"/>
</dbReference>
<keyword evidence="3" id="KW-1185">Reference proteome</keyword>
<dbReference type="InterPro" id="IPR050900">
    <property type="entry name" value="Transposase_IS3/IS150/IS904"/>
</dbReference>
<dbReference type="PANTHER" id="PTHR46889:SF5">
    <property type="entry name" value="INTEGRASE PROTEIN"/>
    <property type="match status" value="1"/>
</dbReference>
<evidence type="ECO:0000313" key="3">
    <source>
        <dbReference type="Proteomes" id="UP000323720"/>
    </source>
</evidence>
<evidence type="ECO:0000313" key="2">
    <source>
        <dbReference type="EMBL" id="TYB75906.1"/>
    </source>
</evidence>
<dbReference type="GO" id="GO:0003676">
    <property type="term" value="F:nucleic acid binding"/>
    <property type="evidence" value="ECO:0007669"/>
    <property type="project" value="InterPro"/>
</dbReference>
<dbReference type="Pfam" id="PF13683">
    <property type="entry name" value="rve_3"/>
    <property type="match status" value="1"/>
</dbReference>
<dbReference type="Gene3D" id="3.30.420.10">
    <property type="entry name" value="Ribonuclease H-like superfamily/Ribonuclease H"/>
    <property type="match status" value="1"/>
</dbReference>
<feature type="domain" description="Integrase catalytic" evidence="1">
    <location>
        <begin position="1"/>
        <end position="121"/>
    </location>
</feature>
<organism evidence="2 3">
    <name type="scientific">Bizionia myxarmorum</name>
    <dbReference type="NCBI Taxonomy" id="291186"/>
    <lineage>
        <taxon>Bacteria</taxon>
        <taxon>Pseudomonadati</taxon>
        <taxon>Bacteroidota</taxon>
        <taxon>Flavobacteriia</taxon>
        <taxon>Flavobacteriales</taxon>
        <taxon>Flavobacteriaceae</taxon>
        <taxon>Bizionia</taxon>
    </lineage>
</organism>
<dbReference type="InterPro" id="IPR012337">
    <property type="entry name" value="RNaseH-like_sf"/>
</dbReference>
<accession>A0A5D0R4U8</accession>
<name>A0A5D0R4U8_9FLAO</name>
<reference evidence="2 3" key="1">
    <citation type="submission" date="2019-08" db="EMBL/GenBank/DDBJ databases">
        <title>Genomes of Antarctic Bizionia species.</title>
        <authorList>
            <person name="Bowman J.P."/>
        </authorList>
    </citation>
    <scope>NUCLEOTIDE SEQUENCE [LARGE SCALE GENOMIC DNA]</scope>
    <source>
        <strain evidence="2 3">ADA-4</strain>
    </source>
</reference>
<evidence type="ECO:0000259" key="1">
    <source>
        <dbReference type="PROSITE" id="PS50994"/>
    </source>
</evidence>
<proteinExistence type="predicted"/>
<dbReference type="SUPFAM" id="SSF53098">
    <property type="entry name" value="Ribonuclease H-like"/>
    <property type="match status" value="1"/>
</dbReference>
<dbReference type="PANTHER" id="PTHR46889">
    <property type="entry name" value="TRANSPOSASE INSF FOR INSERTION SEQUENCE IS3B-RELATED"/>
    <property type="match status" value="1"/>
</dbReference>
<comment type="caution">
    <text evidence="2">The sequence shown here is derived from an EMBL/GenBank/DDBJ whole genome shotgun (WGS) entry which is preliminary data.</text>
</comment>
<dbReference type="OrthoDB" id="9815231at2"/>
<dbReference type="PROSITE" id="PS50994">
    <property type="entry name" value="INTEGRASE"/>
    <property type="match status" value="1"/>
</dbReference>
<dbReference type="GO" id="GO:0015074">
    <property type="term" value="P:DNA integration"/>
    <property type="evidence" value="ECO:0007669"/>
    <property type="project" value="InterPro"/>
</dbReference>
<gene>
    <name evidence="2" type="ORF">ES674_13920</name>
</gene>
<dbReference type="InterPro" id="IPR036397">
    <property type="entry name" value="RNaseH_sf"/>
</dbReference>